<dbReference type="PANTHER" id="PTHR42834">
    <property type="entry name" value="ENDONUCLEASE/EXONUCLEASE/PHOSPHATASE FAMILY PROTEIN (AFU_ORTHOLOGUE AFUA_3G09210)"/>
    <property type="match status" value="1"/>
</dbReference>
<feature type="domain" description="Endonuclease/exonuclease/phosphatase" evidence="1">
    <location>
        <begin position="12"/>
        <end position="316"/>
    </location>
</feature>
<sequence>MENALPHTATYTIAFYNVENLFSSHHPTTGEARSYLPFSERPWSQKRYFKKLTNLGFAISKIGVNQTNNLPSIIGLAEVENEQVVTDLLNTPALKNTPYNCIHFNSEDTRGMDVAFVYNQADFTVTKWESVPVKLPLVAQSKRNTRDILLVSGLLKGQPISILVNHWPSRRDGAPQTEPNRMAAAKSVCHIINRIKETHRHPFVIVMGDFNDDPHCKSMYALLEAHHLHNPFKLLYSYRQGSYYNQKRWHLFDQVLLSPAFLTGSESSLKFKEAGIFNAAFLKAEHGPHKKAPLPTYSGYKYMGGYSDHFPVFIKLNL</sequence>
<keyword evidence="3" id="KW-1185">Reference proteome</keyword>
<organism evidence="2 3">
    <name type="scientific">Bizionia sediminis</name>
    <dbReference type="NCBI Taxonomy" id="1737064"/>
    <lineage>
        <taxon>Bacteria</taxon>
        <taxon>Pseudomonadati</taxon>
        <taxon>Bacteroidota</taxon>
        <taxon>Flavobacteriia</taxon>
        <taxon>Flavobacteriales</taxon>
        <taxon>Flavobacteriaceae</taxon>
        <taxon>Bizionia</taxon>
    </lineage>
</organism>
<comment type="caution">
    <text evidence="2">The sequence shown here is derived from an EMBL/GenBank/DDBJ whole genome shotgun (WGS) entry which is preliminary data.</text>
</comment>
<accession>A0ABW5KS79</accession>
<gene>
    <name evidence="2" type="ORF">ACFSQP_05610</name>
</gene>
<dbReference type="InterPro" id="IPR036691">
    <property type="entry name" value="Endo/exonu/phosph_ase_sf"/>
</dbReference>
<protein>
    <submittedName>
        <fullName evidence="2">Endonuclease/exonuclease/phosphatase family protein</fullName>
    </submittedName>
</protein>
<dbReference type="Proteomes" id="UP001597472">
    <property type="component" value="Unassembled WGS sequence"/>
</dbReference>
<dbReference type="PANTHER" id="PTHR42834:SF1">
    <property type="entry name" value="ENDONUCLEASE_EXONUCLEASE_PHOSPHATASE FAMILY PROTEIN (AFU_ORTHOLOGUE AFUA_3G09210)"/>
    <property type="match status" value="1"/>
</dbReference>
<dbReference type="RefSeq" id="WP_376892430.1">
    <property type="nucleotide sequence ID" value="NZ_JBHULS010000002.1"/>
</dbReference>
<dbReference type="InterPro" id="IPR005135">
    <property type="entry name" value="Endo/exonuclease/phosphatase"/>
</dbReference>
<dbReference type="SUPFAM" id="SSF56219">
    <property type="entry name" value="DNase I-like"/>
    <property type="match status" value="1"/>
</dbReference>
<dbReference type="EMBL" id="JBHULS010000002">
    <property type="protein sequence ID" value="MFD2551288.1"/>
    <property type="molecule type" value="Genomic_DNA"/>
</dbReference>
<dbReference type="GO" id="GO:0004519">
    <property type="term" value="F:endonuclease activity"/>
    <property type="evidence" value="ECO:0007669"/>
    <property type="project" value="UniProtKB-KW"/>
</dbReference>
<name>A0ABW5KS79_9FLAO</name>
<keyword evidence="2" id="KW-0540">Nuclease</keyword>
<evidence type="ECO:0000259" key="1">
    <source>
        <dbReference type="Pfam" id="PF19580"/>
    </source>
</evidence>
<evidence type="ECO:0000313" key="2">
    <source>
        <dbReference type="EMBL" id="MFD2551288.1"/>
    </source>
</evidence>
<proteinExistence type="predicted"/>
<keyword evidence="2" id="KW-0378">Hydrolase</keyword>
<keyword evidence="2" id="KW-0255">Endonuclease</keyword>
<dbReference type="Gene3D" id="3.60.10.10">
    <property type="entry name" value="Endonuclease/exonuclease/phosphatase"/>
    <property type="match status" value="1"/>
</dbReference>
<dbReference type="Pfam" id="PF19580">
    <property type="entry name" value="Exo_endo_phos_3"/>
    <property type="match status" value="1"/>
</dbReference>
<reference evidence="3" key="1">
    <citation type="journal article" date="2019" name="Int. J. Syst. Evol. Microbiol.">
        <title>The Global Catalogue of Microorganisms (GCM) 10K type strain sequencing project: providing services to taxonomists for standard genome sequencing and annotation.</title>
        <authorList>
            <consortium name="The Broad Institute Genomics Platform"/>
            <consortium name="The Broad Institute Genome Sequencing Center for Infectious Disease"/>
            <person name="Wu L."/>
            <person name="Ma J."/>
        </authorList>
    </citation>
    <scope>NUCLEOTIDE SEQUENCE [LARGE SCALE GENOMIC DNA]</scope>
    <source>
        <strain evidence="3">KCTC 42587</strain>
    </source>
</reference>
<evidence type="ECO:0000313" key="3">
    <source>
        <dbReference type="Proteomes" id="UP001597472"/>
    </source>
</evidence>